<organism evidence="1 2">
    <name type="scientific">Clostridium oryzae</name>
    <dbReference type="NCBI Taxonomy" id="1450648"/>
    <lineage>
        <taxon>Bacteria</taxon>
        <taxon>Bacillati</taxon>
        <taxon>Bacillota</taxon>
        <taxon>Clostridia</taxon>
        <taxon>Eubacteriales</taxon>
        <taxon>Clostridiaceae</taxon>
        <taxon>Clostridium</taxon>
    </lineage>
</organism>
<dbReference type="Proteomes" id="UP000190080">
    <property type="component" value="Unassembled WGS sequence"/>
</dbReference>
<keyword evidence="2" id="KW-1185">Reference proteome</keyword>
<dbReference type="AlphaFoldDB" id="A0A1V4I8C3"/>
<dbReference type="EMBL" id="MZGV01000099">
    <property type="protein sequence ID" value="OPJ56159.1"/>
    <property type="molecule type" value="Genomic_DNA"/>
</dbReference>
<evidence type="ECO:0000313" key="2">
    <source>
        <dbReference type="Proteomes" id="UP000190080"/>
    </source>
</evidence>
<comment type="caution">
    <text evidence="1">The sequence shown here is derived from an EMBL/GenBank/DDBJ whole genome shotgun (WGS) entry which is preliminary data.</text>
</comment>
<reference evidence="1 2" key="1">
    <citation type="submission" date="2017-03" db="EMBL/GenBank/DDBJ databases">
        <title>Genome sequence of Clostridium oryzae DSM 28571.</title>
        <authorList>
            <person name="Poehlein A."/>
            <person name="Daniel R."/>
        </authorList>
    </citation>
    <scope>NUCLEOTIDE SEQUENCE [LARGE SCALE GENOMIC DNA]</scope>
    <source>
        <strain evidence="1 2">DSM 28571</strain>
    </source>
</reference>
<protein>
    <submittedName>
        <fullName evidence="1">Uncharacterized protein</fullName>
    </submittedName>
</protein>
<gene>
    <name evidence="1" type="ORF">CLORY_43080</name>
</gene>
<accession>A0A1V4I8C3</accession>
<name>A0A1V4I8C3_9CLOT</name>
<dbReference type="OrthoDB" id="1907161at2"/>
<evidence type="ECO:0000313" key="1">
    <source>
        <dbReference type="EMBL" id="OPJ56159.1"/>
    </source>
</evidence>
<proteinExistence type="predicted"/>
<dbReference type="RefSeq" id="WP_139376118.1">
    <property type="nucleotide sequence ID" value="NZ_MZGV01000099.1"/>
</dbReference>
<sequence>MLNQIIPIISAAGVSIAIVMIKGVGDASINKEIESKIGAYNYDFIKTVGLDVWNIVEEKFRLKEAVGKFTDEKIAEFNKLIKERISSISDEDIEKVRQAIVGEANKGKKELSEDITALHANVTKLTNDDASLVAENTSLKQTIYNIQNSVQTVSTTTQSTPGV</sequence>